<evidence type="ECO:0000313" key="1">
    <source>
        <dbReference type="EMBL" id="PNY06449.1"/>
    </source>
</evidence>
<dbReference type="PROSITE" id="PS00962">
    <property type="entry name" value="RIBOSOMAL_S2_1"/>
    <property type="match status" value="1"/>
</dbReference>
<gene>
    <name evidence="1" type="ORF">L195_g002915</name>
</gene>
<dbReference type="GO" id="GO:0003735">
    <property type="term" value="F:structural constituent of ribosome"/>
    <property type="evidence" value="ECO:0007669"/>
    <property type="project" value="InterPro"/>
</dbReference>
<reference evidence="1 2" key="1">
    <citation type="journal article" date="2014" name="Am. J. Bot.">
        <title>Genome assembly and annotation for red clover (Trifolium pratense; Fabaceae).</title>
        <authorList>
            <person name="Istvanek J."/>
            <person name="Jaros M."/>
            <person name="Krenek A."/>
            <person name="Repkova J."/>
        </authorList>
    </citation>
    <scope>NUCLEOTIDE SEQUENCE [LARGE SCALE GENOMIC DNA]</scope>
    <source>
        <strain evidence="2">cv. Tatra</strain>
        <tissue evidence="1">Young leaves</tissue>
    </source>
</reference>
<proteinExistence type="predicted"/>
<sequence length="322" mass="37756">MATQEDLYRLMGVRHVLGTGTYIGLPSMVGRRKKDTFAYVKDRIWKRINSWRGRDIKSWNFITKPNTLVAKVYKARWRIGDGTKIKVMNEPWLRKEDGMWMHSPQDQVHAAAMRENAEWKWLWKIQAPPKAKHLLWHICKGCLSTRTRLKESRRAWQSAGINSIGSPTMLRFNTVKEWILNFCRNSDCNEAGKAAMLLWVLWKNRNNWVWNKMKEQGQQLGINAMRLWDEWKIVQAVNNSIRETEQQQYSLQWQPPNQVKYKCRVDAGFHNDARKTSAGWCVRDHRGQFILGGTSWIQGRCSTNEGEPLVISNNAARDYSFC</sequence>
<dbReference type="EMBL" id="ASHM01001312">
    <property type="protein sequence ID" value="PNY06449.1"/>
    <property type="molecule type" value="Genomic_DNA"/>
</dbReference>
<dbReference type="STRING" id="57577.A0A2K3NTT6"/>
<evidence type="ECO:0000313" key="2">
    <source>
        <dbReference type="Proteomes" id="UP000236291"/>
    </source>
</evidence>
<organism evidence="1 2">
    <name type="scientific">Trifolium pratense</name>
    <name type="common">Red clover</name>
    <dbReference type="NCBI Taxonomy" id="57577"/>
    <lineage>
        <taxon>Eukaryota</taxon>
        <taxon>Viridiplantae</taxon>
        <taxon>Streptophyta</taxon>
        <taxon>Embryophyta</taxon>
        <taxon>Tracheophyta</taxon>
        <taxon>Spermatophyta</taxon>
        <taxon>Magnoliopsida</taxon>
        <taxon>eudicotyledons</taxon>
        <taxon>Gunneridae</taxon>
        <taxon>Pentapetalae</taxon>
        <taxon>rosids</taxon>
        <taxon>fabids</taxon>
        <taxon>Fabales</taxon>
        <taxon>Fabaceae</taxon>
        <taxon>Papilionoideae</taxon>
        <taxon>50 kb inversion clade</taxon>
        <taxon>NPAAA clade</taxon>
        <taxon>Hologalegina</taxon>
        <taxon>IRL clade</taxon>
        <taxon>Trifolieae</taxon>
        <taxon>Trifolium</taxon>
    </lineage>
</organism>
<dbReference type="AlphaFoldDB" id="A0A2K3NTT6"/>
<dbReference type="Proteomes" id="UP000236291">
    <property type="component" value="Unassembled WGS sequence"/>
</dbReference>
<accession>A0A2K3NTT6</accession>
<dbReference type="GO" id="GO:0006412">
    <property type="term" value="P:translation"/>
    <property type="evidence" value="ECO:0007669"/>
    <property type="project" value="InterPro"/>
</dbReference>
<dbReference type="GO" id="GO:0005840">
    <property type="term" value="C:ribosome"/>
    <property type="evidence" value="ECO:0007669"/>
    <property type="project" value="InterPro"/>
</dbReference>
<name>A0A2K3NTT6_TRIPR</name>
<comment type="caution">
    <text evidence="1">The sequence shown here is derived from an EMBL/GenBank/DDBJ whole genome shotgun (WGS) entry which is preliminary data.</text>
</comment>
<reference evidence="1 2" key="2">
    <citation type="journal article" date="2017" name="Front. Plant Sci.">
        <title>Gene Classification and Mining of Molecular Markers Useful in Red Clover (Trifolium pratense) Breeding.</title>
        <authorList>
            <person name="Istvanek J."/>
            <person name="Dluhosova J."/>
            <person name="Dluhos P."/>
            <person name="Patkova L."/>
            <person name="Nedelnik J."/>
            <person name="Repkova J."/>
        </authorList>
    </citation>
    <scope>NUCLEOTIDE SEQUENCE [LARGE SCALE GENOMIC DNA]</scope>
    <source>
        <strain evidence="2">cv. Tatra</strain>
        <tissue evidence="1">Young leaves</tissue>
    </source>
</reference>
<protein>
    <submittedName>
        <fullName evidence="1">Cytochrome p450</fullName>
    </submittedName>
</protein>
<dbReference type="InterPro" id="IPR018130">
    <property type="entry name" value="Ribosomal_uS2_CS"/>
</dbReference>